<organism evidence="1 2">
    <name type="scientific">Collybia nuda</name>
    <dbReference type="NCBI Taxonomy" id="64659"/>
    <lineage>
        <taxon>Eukaryota</taxon>
        <taxon>Fungi</taxon>
        <taxon>Dikarya</taxon>
        <taxon>Basidiomycota</taxon>
        <taxon>Agaricomycotina</taxon>
        <taxon>Agaricomycetes</taxon>
        <taxon>Agaricomycetidae</taxon>
        <taxon>Agaricales</taxon>
        <taxon>Tricholomatineae</taxon>
        <taxon>Clitocybaceae</taxon>
        <taxon>Collybia</taxon>
    </lineage>
</organism>
<sequence>MFFWFRRDPMSPRYTSGAPVLESPSVSPASTLPPILRLLSAFLSLIFCLDLCFRVACDGFLFLLGMMLPVCPVLLLPKTSGEI</sequence>
<reference evidence="1" key="1">
    <citation type="submission" date="2020-11" db="EMBL/GenBank/DDBJ databases">
        <authorList>
            <consortium name="DOE Joint Genome Institute"/>
            <person name="Ahrendt S."/>
            <person name="Riley R."/>
            <person name="Andreopoulos W."/>
            <person name="Labutti K."/>
            <person name="Pangilinan J."/>
            <person name="Ruiz-Duenas F.J."/>
            <person name="Barrasa J.M."/>
            <person name="Sanchez-Garcia M."/>
            <person name="Camarero S."/>
            <person name="Miyauchi S."/>
            <person name="Serrano A."/>
            <person name="Linde D."/>
            <person name="Babiker R."/>
            <person name="Drula E."/>
            <person name="Ayuso-Fernandez I."/>
            <person name="Pacheco R."/>
            <person name="Padilla G."/>
            <person name="Ferreira P."/>
            <person name="Barriuso J."/>
            <person name="Kellner H."/>
            <person name="Castanera R."/>
            <person name="Alfaro M."/>
            <person name="Ramirez L."/>
            <person name="Pisabarro A.G."/>
            <person name="Kuo A."/>
            <person name="Tritt A."/>
            <person name="Lipzen A."/>
            <person name="He G."/>
            <person name="Yan M."/>
            <person name="Ng V."/>
            <person name="Cullen D."/>
            <person name="Martin F."/>
            <person name="Rosso M.-N."/>
            <person name="Henrissat B."/>
            <person name="Hibbett D."/>
            <person name="Martinez A.T."/>
            <person name="Grigoriev I.V."/>
        </authorList>
    </citation>
    <scope>NUCLEOTIDE SEQUENCE</scope>
    <source>
        <strain evidence="1">CBS 247.69</strain>
    </source>
</reference>
<name>A0A9P5XV58_9AGAR</name>
<dbReference type="Proteomes" id="UP000807353">
    <property type="component" value="Unassembled WGS sequence"/>
</dbReference>
<evidence type="ECO:0000313" key="2">
    <source>
        <dbReference type="Proteomes" id="UP000807353"/>
    </source>
</evidence>
<dbReference type="EMBL" id="MU150373">
    <property type="protein sequence ID" value="KAF9457393.1"/>
    <property type="molecule type" value="Genomic_DNA"/>
</dbReference>
<proteinExistence type="predicted"/>
<protein>
    <submittedName>
        <fullName evidence="1">Uncharacterized protein</fullName>
    </submittedName>
</protein>
<dbReference type="AlphaFoldDB" id="A0A9P5XV58"/>
<comment type="caution">
    <text evidence="1">The sequence shown here is derived from an EMBL/GenBank/DDBJ whole genome shotgun (WGS) entry which is preliminary data.</text>
</comment>
<keyword evidence="2" id="KW-1185">Reference proteome</keyword>
<gene>
    <name evidence="1" type="ORF">BDZ94DRAFT_1273297</name>
</gene>
<evidence type="ECO:0000313" key="1">
    <source>
        <dbReference type="EMBL" id="KAF9457393.1"/>
    </source>
</evidence>
<accession>A0A9P5XV58</accession>